<evidence type="ECO:0000256" key="1">
    <source>
        <dbReference type="SAM" id="MobiDB-lite"/>
    </source>
</evidence>
<feature type="region of interest" description="Disordered" evidence="1">
    <location>
        <begin position="256"/>
        <end position="293"/>
    </location>
</feature>
<dbReference type="PANTHER" id="PTHR31840:SF1">
    <property type="entry name" value="COILED-COIL DOMAIN-CONTAINING PROTEIN 97"/>
    <property type="match status" value="1"/>
</dbReference>
<feature type="region of interest" description="Disordered" evidence="1">
    <location>
        <begin position="334"/>
        <end position="380"/>
    </location>
</feature>
<dbReference type="InterPro" id="IPR040233">
    <property type="entry name" value="CCD97-like_C"/>
</dbReference>
<protein>
    <submittedName>
        <fullName evidence="3">Coiled-coil domain-containing protein 97</fullName>
    </submittedName>
</protein>
<dbReference type="InterPro" id="IPR018613">
    <property type="entry name" value="Ccdc97-like"/>
</dbReference>
<reference evidence="3" key="1">
    <citation type="submission" date="2021-05" db="EMBL/GenBank/DDBJ databases">
        <authorList>
            <person name="Alioto T."/>
            <person name="Alioto T."/>
            <person name="Gomez Garrido J."/>
        </authorList>
    </citation>
    <scope>NUCLEOTIDE SEQUENCE</scope>
</reference>
<feature type="compositionally biased region" description="Basic and acidic residues" evidence="1">
    <location>
        <begin position="341"/>
        <end position="351"/>
    </location>
</feature>
<proteinExistence type="predicted"/>
<accession>A0A8D9DWL8</accession>
<evidence type="ECO:0000259" key="2">
    <source>
        <dbReference type="Pfam" id="PF09747"/>
    </source>
</evidence>
<feature type="compositionally biased region" description="Polar residues" evidence="1">
    <location>
        <begin position="277"/>
        <end position="293"/>
    </location>
</feature>
<evidence type="ECO:0000313" key="3">
    <source>
        <dbReference type="EMBL" id="CAG6732011.1"/>
    </source>
</evidence>
<feature type="compositionally biased region" description="Basic and acidic residues" evidence="1">
    <location>
        <begin position="367"/>
        <end position="377"/>
    </location>
</feature>
<sequence>MCLPETDLRNEILDHISTNTEAHFKSQQIGDPELTMSEKRNIAESILNKSISLFLTRFGKYLSHEQIELFQNCSKEDEYTVQFYLEQSKRENLKLNEKQVKNRRFEAMNQLLEEGSYFSEHEMKSRNPLLYEHLVGQYMTQEEKDQDDRVDTSNISFVNLLLHQIDKDNEESFKQEQVETEKMESMCDDDTSPKNSMAQSSSNLINDDVEYDTSDEEEVHTGNSKILERTSGQLKLEENEFEFELFRQVPPKSKSLWGEEMSDQPLSKPVGMDRTPWATSYGSKPSTSQPSTLQQVEEISEDERILLFQEFRSHMMNDFLEGKEKSFDYSKVDSNPAYDNLTDKNQDAEDKYFDEDESSNSEMQVDTADHPMSKENSSDDELDQFMNSLKPEILMQDINSKIKHM</sequence>
<feature type="domain" description="CCD97-like C-terminal" evidence="2">
    <location>
        <begin position="102"/>
        <end position="356"/>
    </location>
</feature>
<dbReference type="EMBL" id="HBUF01385465">
    <property type="protein sequence ID" value="CAG6732011.1"/>
    <property type="molecule type" value="Transcribed_RNA"/>
</dbReference>
<dbReference type="Pfam" id="PF09747">
    <property type="entry name" value="CCD97-like_C"/>
    <property type="match status" value="1"/>
</dbReference>
<organism evidence="3">
    <name type="scientific">Cacopsylla melanoneura</name>
    <dbReference type="NCBI Taxonomy" id="428564"/>
    <lineage>
        <taxon>Eukaryota</taxon>
        <taxon>Metazoa</taxon>
        <taxon>Ecdysozoa</taxon>
        <taxon>Arthropoda</taxon>
        <taxon>Hexapoda</taxon>
        <taxon>Insecta</taxon>
        <taxon>Pterygota</taxon>
        <taxon>Neoptera</taxon>
        <taxon>Paraneoptera</taxon>
        <taxon>Hemiptera</taxon>
        <taxon>Sternorrhyncha</taxon>
        <taxon>Psylloidea</taxon>
        <taxon>Psyllidae</taxon>
        <taxon>Psyllinae</taxon>
        <taxon>Cacopsylla</taxon>
    </lineage>
</organism>
<dbReference type="PANTHER" id="PTHR31840">
    <property type="entry name" value="COILED-COIL DOMAIN-CONTAINING PROTEIN 97"/>
    <property type="match status" value="1"/>
</dbReference>
<dbReference type="AlphaFoldDB" id="A0A8D9DWL8"/>
<name>A0A8D9DWL8_9HEMI</name>